<dbReference type="HOGENOM" id="CLU_2766158_0_0_2"/>
<protein>
    <submittedName>
        <fullName evidence="1">Uncharacterized protein</fullName>
    </submittedName>
</protein>
<dbReference type="KEGG" id="mthe:MSTHC_1156"/>
<sequence>MLVTHHDGSQYVPHIVLAPVQLILSREYIPGLFYNTLYTVLASFWVSPVKFRADILESSTCQNDVFEIS</sequence>
<organism evidence="1 2">
    <name type="scientific">Methanosarcina thermophila CHTI-55</name>
    <dbReference type="NCBI Taxonomy" id="1434121"/>
    <lineage>
        <taxon>Archaea</taxon>
        <taxon>Methanobacteriati</taxon>
        <taxon>Methanobacteriota</taxon>
        <taxon>Stenosarchaea group</taxon>
        <taxon>Methanomicrobia</taxon>
        <taxon>Methanosarcinales</taxon>
        <taxon>Methanosarcinaceae</taxon>
        <taxon>Methanosarcina</taxon>
    </lineage>
</organism>
<dbReference type="EMBL" id="CP009502">
    <property type="protein sequence ID" value="AKB15474.1"/>
    <property type="molecule type" value="Genomic_DNA"/>
</dbReference>
<gene>
    <name evidence="1" type="ORF">MSTHC_1156</name>
</gene>
<name>A0A0E3HA97_METTE</name>
<accession>A0A0E3HA97</accession>
<evidence type="ECO:0000313" key="2">
    <source>
        <dbReference type="Proteomes" id="UP000056925"/>
    </source>
</evidence>
<dbReference type="AlphaFoldDB" id="A0A0E3HA97"/>
<proteinExistence type="predicted"/>
<reference evidence="1 2" key="1">
    <citation type="submission" date="2014-07" db="EMBL/GenBank/DDBJ databases">
        <title>Methanogenic archaea and the global carbon cycle.</title>
        <authorList>
            <person name="Henriksen J.R."/>
            <person name="Luke J."/>
            <person name="Reinhart S."/>
            <person name="Benedict M.N."/>
            <person name="Youngblut N.D."/>
            <person name="Metcalf M.E."/>
            <person name="Whitaker R.J."/>
            <person name="Metcalf W.W."/>
        </authorList>
    </citation>
    <scope>NUCLEOTIDE SEQUENCE [LARGE SCALE GENOMIC DNA]</scope>
    <source>
        <strain evidence="1 2">CHTI-55</strain>
    </source>
</reference>
<evidence type="ECO:0000313" key="1">
    <source>
        <dbReference type="EMBL" id="AKB15474.1"/>
    </source>
</evidence>
<dbReference type="Proteomes" id="UP000056925">
    <property type="component" value="Chromosome"/>
</dbReference>